<evidence type="ECO:0000256" key="2">
    <source>
        <dbReference type="ARBA" id="ARBA00012729"/>
    </source>
</evidence>
<dbReference type="EC" id="3.2.1.14" evidence="2"/>
<keyword evidence="3" id="KW-0146">Chitin degradation</keyword>
<dbReference type="SUPFAM" id="SSF57625">
    <property type="entry name" value="Invertebrate chitin-binding proteins"/>
    <property type="match status" value="1"/>
</dbReference>
<dbReference type="EMBL" id="OU015567">
    <property type="protein sequence ID" value="CAG5110719.1"/>
    <property type="molecule type" value="Genomic_DNA"/>
</dbReference>
<dbReference type="Proteomes" id="UP001158576">
    <property type="component" value="Chromosome 2"/>
</dbReference>
<dbReference type="InterPro" id="IPR036508">
    <property type="entry name" value="Chitin-bd_dom_sf"/>
</dbReference>
<evidence type="ECO:0000256" key="4">
    <source>
        <dbReference type="SAM" id="MobiDB-lite"/>
    </source>
</evidence>
<feature type="region of interest" description="Disordered" evidence="4">
    <location>
        <begin position="85"/>
        <end position="113"/>
    </location>
</feature>
<evidence type="ECO:0000313" key="7">
    <source>
        <dbReference type="Proteomes" id="UP001158576"/>
    </source>
</evidence>
<keyword evidence="3" id="KW-0119">Carbohydrate metabolism</keyword>
<accession>A0ABN7SZ44</accession>
<dbReference type="SMART" id="SM00494">
    <property type="entry name" value="ChtBD2"/>
    <property type="match status" value="1"/>
</dbReference>
<dbReference type="Gene3D" id="3.20.20.80">
    <property type="entry name" value="Glycosidases"/>
    <property type="match status" value="1"/>
</dbReference>
<gene>
    <name evidence="6" type="ORF">OKIOD_LOCUS13858</name>
</gene>
<dbReference type="Pfam" id="PF01607">
    <property type="entry name" value="CBM_14"/>
    <property type="match status" value="1"/>
</dbReference>
<protein>
    <recommendedName>
        <fullName evidence="2">chitinase</fullName>
        <ecNumber evidence="2">3.2.1.14</ecNumber>
    </recommendedName>
</protein>
<keyword evidence="7" id="KW-1185">Reference proteome</keyword>
<dbReference type="InterPro" id="IPR002557">
    <property type="entry name" value="Chitin-bd_dom"/>
</dbReference>
<comment type="catalytic activity">
    <reaction evidence="1">
        <text>Random endo-hydrolysis of N-acetyl-beta-D-glucosaminide (1-&gt;4)-beta-linkages in chitin and chitodextrins.</text>
        <dbReference type="EC" id="3.2.1.14"/>
    </reaction>
</comment>
<name>A0ABN7SZ44_OIKDI</name>
<reference evidence="6 7" key="1">
    <citation type="submission" date="2021-04" db="EMBL/GenBank/DDBJ databases">
        <authorList>
            <person name="Bliznina A."/>
        </authorList>
    </citation>
    <scope>NUCLEOTIDE SEQUENCE [LARGE SCALE GENOMIC DNA]</scope>
</reference>
<organism evidence="6 7">
    <name type="scientific">Oikopleura dioica</name>
    <name type="common">Tunicate</name>
    <dbReference type="NCBI Taxonomy" id="34765"/>
    <lineage>
        <taxon>Eukaryota</taxon>
        <taxon>Metazoa</taxon>
        <taxon>Chordata</taxon>
        <taxon>Tunicata</taxon>
        <taxon>Appendicularia</taxon>
        <taxon>Copelata</taxon>
        <taxon>Oikopleuridae</taxon>
        <taxon>Oikopleura</taxon>
    </lineage>
</organism>
<proteinExistence type="predicted"/>
<feature type="domain" description="Chitin-binding type-2" evidence="5">
    <location>
        <begin position="122"/>
        <end position="179"/>
    </location>
</feature>
<evidence type="ECO:0000313" key="6">
    <source>
        <dbReference type="EMBL" id="CAG5110719.1"/>
    </source>
</evidence>
<keyword evidence="3" id="KW-0624">Polysaccharide degradation</keyword>
<evidence type="ECO:0000259" key="5">
    <source>
        <dbReference type="PROSITE" id="PS50940"/>
    </source>
</evidence>
<sequence length="179" mass="19713">MQAKRQMETSQSILTWETEITTSLNNRVVLFNSYDFVAAGDRKKFVVTVAGAAYSDLPNIQVRYLPGIHTDLSCIFDEDFGATTTTMTSSSTTSTTTSTTTETTDGTTMEPTTTEAPCADDPNFCQGKADGNYRHCKCKKWYQCYQLGQTKINTCAAGTLWNGNICDWAANVNTNNCEL</sequence>
<evidence type="ECO:0000256" key="1">
    <source>
        <dbReference type="ARBA" id="ARBA00000822"/>
    </source>
</evidence>
<dbReference type="PROSITE" id="PS50940">
    <property type="entry name" value="CHIT_BIND_II"/>
    <property type="match status" value="1"/>
</dbReference>
<evidence type="ECO:0000256" key="3">
    <source>
        <dbReference type="ARBA" id="ARBA00023024"/>
    </source>
</evidence>